<dbReference type="AlphaFoldDB" id="A0A2P5B0R8"/>
<accession>A0A2P5B0R8</accession>
<evidence type="ECO:0000313" key="5">
    <source>
        <dbReference type="Proteomes" id="UP000237000"/>
    </source>
</evidence>
<feature type="repeat" description="PPR" evidence="3">
    <location>
        <begin position="656"/>
        <end position="690"/>
    </location>
</feature>
<gene>
    <name evidence="4" type="ORF">TorRG33x02_335910</name>
</gene>
<dbReference type="Pfam" id="PF13041">
    <property type="entry name" value="PPR_2"/>
    <property type="match status" value="1"/>
</dbReference>
<dbReference type="Pfam" id="PF01535">
    <property type="entry name" value="PPR"/>
    <property type="match status" value="10"/>
</dbReference>
<dbReference type="PROSITE" id="PS51375">
    <property type="entry name" value="PPR"/>
    <property type="match status" value="6"/>
</dbReference>
<dbReference type="OrthoDB" id="1904892at2759"/>
<feature type="repeat" description="PPR" evidence="3">
    <location>
        <begin position="286"/>
        <end position="320"/>
    </location>
</feature>
<keyword evidence="1" id="KW-0677">Repeat</keyword>
<dbReference type="STRING" id="63057.A0A2P5B0R8"/>
<evidence type="ECO:0000256" key="1">
    <source>
        <dbReference type="ARBA" id="ARBA00022737"/>
    </source>
</evidence>
<dbReference type="InterPro" id="IPR011990">
    <property type="entry name" value="TPR-like_helical_dom_sf"/>
</dbReference>
<evidence type="ECO:0000256" key="2">
    <source>
        <dbReference type="ARBA" id="ARBA00061659"/>
    </source>
</evidence>
<dbReference type="EMBL" id="JXTC01000637">
    <property type="protein sequence ID" value="PON42398.1"/>
    <property type="molecule type" value="Genomic_DNA"/>
</dbReference>
<dbReference type="FunFam" id="1.25.40.10:FF:000361">
    <property type="entry name" value="Pentatricopeptide repeat-containing protein chloroplastic"/>
    <property type="match status" value="1"/>
</dbReference>
<dbReference type="InParanoid" id="A0A2P5B0R8"/>
<reference evidence="5" key="1">
    <citation type="submission" date="2016-06" db="EMBL/GenBank/DDBJ databases">
        <title>Parallel loss of symbiosis genes in relatives of nitrogen-fixing non-legume Parasponia.</title>
        <authorList>
            <person name="Van Velzen R."/>
            <person name="Holmer R."/>
            <person name="Bu F."/>
            <person name="Rutten L."/>
            <person name="Van Zeijl A."/>
            <person name="Liu W."/>
            <person name="Santuari L."/>
            <person name="Cao Q."/>
            <person name="Sharma T."/>
            <person name="Shen D."/>
            <person name="Roswanjaya Y."/>
            <person name="Wardhani T."/>
            <person name="Kalhor M.S."/>
            <person name="Jansen J."/>
            <person name="Van den Hoogen J."/>
            <person name="Gungor B."/>
            <person name="Hartog M."/>
            <person name="Hontelez J."/>
            <person name="Verver J."/>
            <person name="Yang W.-C."/>
            <person name="Schijlen E."/>
            <person name="Repin R."/>
            <person name="Schilthuizen M."/>
            <person name="Schranz E."/>
            <person name="Heidstra R."/>
            <person name="Miyata K."/>
            <person name="Fedorova E."/>
            <person name="Kohlen W."/>
            <person name="Bisseling T."/>
            <person name="Smit S."/>
            <person name="Geurts R."/>
        </authorList>
    </citation>
    <scope>NUCLEOTIDE SEQUENCE [LARGE SCALE GENOMIC DNA]</scope>
    <source>
        <strain evidence="5">cv. RG33-2</strain>
    </source>
</reference>
<keyword evidence="5" id="KW-1185">Reference proteome</keyword>
<dbReference type="GO" id="GO:0003729">
    <property type="term" value="F:mRNA binding"/>
    <property type="evidence" value="ECO:0007669"/>
    <property type="project" value="UniProtKB-ARBA"/>
</dbReference>
<dbReference type="Pfam" id="PF20431">
    <property type="entry name" value="E_motif"/>
    <property type="match status" value="1"/>
</dbReference>
<name>A0A2P5B0R8_TREOI</name>
<organism evidence="4 5">
    <name type="scientific">Trema orientale</name>
    <name type="common">Charcoal tree</name>
    <name type="synonym">Celtis orientalis</name>
    <dbReference type="NCBI Taxonomy" id="63057"/>
    <lineage>
        <taxon>Eukaryota</taxon>
        <taxon>Viridiplantae</taxon>
        <taxon>Streptophyta</taxon>
        <taxon>Embryophyta</taxon>
        <taxon>Tracheophyta</taxon>
        <taxon>Spermatophyta</taxon>
        <taxon>Magnoliopsida</taxon>
        <taxon>eudicotyledons</taxon>
        <taxon>Gunneridae</taxon>
        <taxon>Pentapetalae</taxon>
        <taxon>rosids</taxon>
        <taxon>fabids</taxon>
        <taxon>Rosales</taxon>
        <taxon>Cannabaceae</taxon>
        <taxon>Trema</taxon>
    </lineage>
</organism>
<feature type="repeat" description="PPR" evidence="3">
    <location>
        <begin position="212"/>
        <end position="246"/>
    </location>
</feature>
<protein>
    <submittedName>
        <fullName evidence="4">Pentatricopeptide repeat</fullName>
    </submittedName>
</protein>
<feature type="repeat" description="PPR" evidence="3">
    <location>
        <begin position="525"/>
        <end position="555"/>
    </location>
</feature>
<comment type="caution">
    <text evidence="4">The sequence shown here is derived from an EMBL/GenBank/DDBJ whole genome shotgun (WGS) entry which is preliminary data.</text>
</comment>
<dbReference type="GO" id="GO:0009451">
    <property type="term" value="P:RNA modification"/>
    <property type="evidence" value="ECO:0007669"/>
    <property type="project" value="InterPro"/>
</dbReference>
<feature type="repeat" description="PPR" evidence="3">
    <location>
        <begin position="420"/>
        <end position="454"/>
    </location>
</feature>
<evidence type="ECO:0000256" key="3">
    <source>
        <dbReference type="PROSITE-ProRule" id="PRU00708"/>
    </source>
</evidence>
<dbReference type="FunCoup" id="A0A2P5B0R8">
    <property type="interactions" value="501"/>
</dbReference>
<dbReference type="FunFam" id="1.25.40.10:FF:000412">
    <property type="entry name" value="Putative pentatricopeptide repeat-containing protein"/>
    <property type="match status" value="1"/>
</dbReference>
<comment type="similarity">
    <text evidence="2">Belongs to the PPR family. PCMP-E subfamily.</text>
</comment>
<proteinExistence type="inferred from homology"/>
<dbReference type="FunFam" id="1.25.40.10:FF:000073">
    <property type="entry name" value="Pentatricopeptide repeat-containing protein chloroplastic"/>
    <property type="match status" value="1"/>
</dbReference>
<sequence>MLPPGSETWSAKIRNFSVGARHNEALSLFLGNLQCSLGFKPNHLVLAAILKSCAALFAINLGEALHGYTFKQGYISCQSISKALLNMYAKCGKLDDCQKLFGQVSYKDPVIWNIILSGFAGSRRHSNEVMKFFCAMHLGGDAKPNPITIATVLPVCARVGDLEAGKSLHTCVIKSGFEANNLVGNALVSMYSKCGLVYYDAYAAFKSISQKDVVSWNAIIAGFSENGFIEDAFKLFSWMLKGPTKPNNVTIATILPVYAFLDKNVAFHFGREIHSYVLRRAELVEDVFVCNSLVSFYLRLGKMEEAECLFQRMKSRDLVSWNAIIAGYASNREWLKAVDLFRRLLSLDTILPDSVTLVSILPACAQLQNIQIGKRIHGYIFRHFVLLDDTILGNAMISFYAKCNDVIAAYRIFSMMSRRDLISWNSMLDAFAENRCDTEFLNLLQMMCSEGMRPDSITILTIIRYCVNVSKIEKIKESHGYSIKAAYLLGDIQPSVGNAILDAYAKCGDVEHAYKIFQSLSDKRNLVSYNSMIAGYVNCGSHDSAYMIFSKMSETDLTTWNLMVRVYAENDCPGQALHLFHELQAQGMRPDAMSIMSLIPVCAQMASVHLVRQCHGQVVRSCFDDVRLTGALLDVYAKCGAIESAYTIYQSNPQKDLVMFTAMIGGFAMHGMGKEALSIFCHMLDMGLKPDHVIITAVLSACSHAGLVSEGLKIFYSIEKVHGLKPTLEQYACVVDLLARGGQIDDAFSFVNNMPIDANANIWGTLLGACRVHHKVELGRIAADCLFELEADNIGNYVVMSNLYAAEARWDGVMEVRRLMRTRDVKKPAGCSWIEIESTRNAFIAGDFSHPERSFIYSTLRTLDQQIKNQFSYDLVNA</sequence>
<dbReference type="PANTHER" id="PTHR47926">
    <property type="entry name" value="PENTATRICOPEPTIDE REPEAT-CONTAINING PROTEIN"/>
    <property type="match status" value="1"/>
</dbReference>
<dbReference type="FunFam" id="1.25.40.10:FF:000090">
    <property type="entry name" value="Pentatricopeptide repeat-containing protein, chloroplastic"/>
    <property type="match status" value="1"/>
</dbReference>
<dbReference type="InterPro" id="IPR046848">
    <property type="entry name" value="E_motif"/>
</dbReference>
<dbReference type="PANTHER" id="PTHR47926:SF481">
    <property type="entry name" value="TETRATRICOPEPTIDE-LIKE HELICAL DOMAIN SUPERFAMILY"/>
    <property type="match status" value="1"/>
</dbReference>
<feature type="repeat" description="PPR" evidence="3">
    <location>
        <begin position="556"/>
        <end position="590"/>
    </location>
</feature>
<dbReference type="FunFam" id="1.25.40.10:FF:000724">
    <property type="entry name" value="Putative pentatricopeptide repeat-containing protein"/>
    <property type="match status" value="1"/>
</dbReference>
<dbReference type="InterPro" id="IPR046960">
    <property type="entry name" value="PPR_At4g14850-like_plant"/>
</dbReference>
<dbReference type="Proteomes" id="UP000237000">
    <property type="component" value="Unassembled WGS sequence"/>
</dbReference>
<dbReference type="NCBIfam" id="TIGR00756">
    <property type="entry name" value="PPR"/>
    <property type="match status" value="7"/>
</dbReference>
<evidence type="ECO:0000313" key="4">
    <source>
        <dbReference type="EMBL" id="PON42398.1"/>
    </source>
</evidence>
<dbReference type="Gene3D" id="1.25.40.10">
    <property type="entry name" value="Tetratricopeptide repeat domain"/>
    <property type="match status" value="6"/>
</dbReference>
<dbReference type="InterPro" id="IPR002885">
    <property type="entry name" value="PPR_rpt"/>
</dbReference>